<dbReference type="InterPro" id="IPR045851">
    <property type="entry name" value="AMP-bd_C_sf"/>
</dbReference>
<dbReference type="Pfam" id="PF00501">
    <property type="entry name" value="AMP-binding"/>
    <property type="match status" value="1"/>
</dbReference>
<dbReference type="SUPFAM" id="SSF56801">
    <property type="entry name" value="Acetyl-CoA synthetase-like"/>
    <property type="match status" value="1"/>
</dbReference>
<keyword evidence="3" id="KW-0436">Ligase</keyword>
<dbReference type="EMBL" id="JACSQJ010000005">
    <property type="protein sequence ID" value="MBD7988435.1"/>
    <property type="molecule type" value="Genomic_DNA"/>
</dbReference>
<dbReference type="Proteomes" id="UP000647183">
    <property type="component" value="Unassembled WGS sequence"/>
</dbReference>
<gene>
    <name evidence="3" type="ORF">H9645_10390</name>
</gene>
<feature type="domain" description="AMP-binding enzyme C-terminal" evidence="2">
    <location>
        <begin position="419"/>
        <end position="493"/>
    </location>
</feature>
<dbReference type="PANTHER" id="PTHR43767">
    <property type="entry name" value="LONG-CHAIN-FATTY-ACID--COA LIGASE"/>
    <property type="match status" value="1"/>
</dbReference>
<accession>A0ABR8UK78</accession>
<dbReference type="InterPro" id="IPR000873">
    <property type="entry name" value="AMP-dep_synth/lig_dom"/>
</dbReference>
<dbReference type="InterPro" id="IPR050237">
    <property type="entry name" value="ATP-dep_AMP-bd_enzyme"/>
</dbReference>
<dbReference type="Gene3D" id="3.30.300.30">
    <property type="match status" value="1"/>
</dbReference>
<sequence length="508" mass="54065">MDTLVHHLLDRAADTPDAVALVDGRRELGYGGLARDAMAFARHLQARGIRAGDRVAVHLPNGLEAVVACYGTWLAGCAFVPLNAQAKSRDLAPQLANCGARVLVHEAGNPEAMTALLENGQRSLAITLGADADAAPRVRLGLPQGDAPLEAPDVDPDAPAAILYTSGTTGSPKGVTLTHRNLSSNVESIVGYLGLTAADVIVSVLPFYYSYGASVLHTHLRVGGRVVIHPNFVFPHAVMDAMARHRASGFSGVPSTFALLLDRVAIGDYDLSSLRYLTQAGGAMAPALAQRVCEAFPQARLFVMYGQTEATARLAWLPPEERAARPRSAGKAIDGVVLDVRDEAGRPLPPGTHGEVWARGANIMAGYWNAPGPSREVLVDGWLRTGDMGHLDADGYLYLSGRRSDMIKSGAHRIHPVDIEEAICELPEVSEAAVVGVDDDALGQSIRAFVVPAAGAVLDADRVKRHCRSRLAGYKVPADVRFVEDLPRTASGKIRRFALADPIPEEHT</sequence>
<dbReference type="PANTHER" id="PTHR43767:SF1">
    <property type="entry name" value="NONRIBOSOMAL PEPTIDE SYNTHASE PES1 (EUROFUNG)-RELATED"/>
    <property type="match status" value="1"/>
</dbReference>
<dbReference type="GO" id="GO:0016874">
    <property type="term" value="F:ligase activity"/>
    <property type="evidence" value="ECO:0007669"/>
    <property type="project" value="UniProtKB-KW"/>
</dbReference>
<keyword evidence="4" id="KW-1185">Reference proteome</keyword>
<comment type="caution">
    <text evidence="3">The sequence shown here is derived from an EMBL/GenBank/DDBJ whole genome shotgun (WGS) entry which is preliminary data.</text>
</comment>
<evidence type="ECO:0000259" key="1">
    <source>
        <dbReference type="Pfam" id="PF00501"/>
    </source>
</evidence>
<evidence type="ECO:0000313" key="3">
    <source>
        <dbReference type="EMBL" id="MBD7988435.1"/>
    </source>
</evidence>
<proteinExistence type="predicted"/>
<evidence type="ECO:0000259" key="2">
    <source>
        <dbReference type="Pfam" id="PF13193"/>
    </source>
</evidence>
<dbReference type="PROSITE" id="PS00455">
    <property type="entry name" value="AMP_BINDING"/>
    <property type="match status" value="1"/>
</dbReference>
<name>A0ABR8UK78_9GAMM</name>
<feature type="domain" description="AMP-dependent synthetase/ligase" evidence="1">
    <location>
        <begin position="10"/>
        <end position="368"/>
    </location>
</feature>
<dbReference type="Gene3D" id="3.40.50.12780">
    <property type="entry name" value="N-terminal domain of ligase-like"/>
    <property type="match status" value="1"/>
</dbReference>
<evidence type="ECO:0000313" key="4">
    <source>
        <dbReference type="Proteomes" id="UP000647183"/>
    </source>
</evidence>
<dbReference type="InterPro" id="IPR025110">
    <property type="entry name" value="AMP-bd_C"/>
</dbReference>
<protein>
    <submittedName>
        <fullName evidence="3">Acyl--CoA ligase</fullName>
    </submittedName>
</protein>
<dbReference type="Pfam" id="PF13193">
    <property type="entry name" value="AMP-binding_C"/>
    <property type="match status" value="1"/>
</dbReference>
<reference evidence="3 4" key="1">
    <citation type="submission" date="2020-08" db="EMBL/GenBank/DDBJ databases">
        <title>A Genomic Blueprint of the Chicken Gut Microbiome.</title>
        <authorList>
            <person name="Gilroy R."/>
            <person name="Ravi A."/>
            <person name="Getino M."/>
            <person name="Pursley I."/>
            <person name="Horton D.L."/>
            <person name="Alikhan N.-F."/>
            <person name="Baker D."/>
            <person name="Gharbi K."/>
            <person name="Hall N."/>
            <person name="Watson M."/>
            <person name="Adriaenssens E.M."/>
            <person name="Foster-Nyarko E."/>
            <person name="Jarju S."/>
            <person name="Secka A."/>
            <person name="Antonio M."/>
            <person name="Oren A."/>
            <person name="Chaudhuri R."/>
            <person name="La Ragione R.M."/>
            <person name="Hildebrand F."/>
            <person name="Pallen M.J."/>
        </authorList>
    </citation>
    <scope>NUCLEOTIDE SEQUENCE [LARGE SCALE GENOMIC DNA]</scope>
    <source>
        <strain evidence="3 4">Sa2BVA3</strain>
    </source>
</reference>
<dbReference type="InterPro" id="IPR020845">
    <property type="entry name" value="AMP-binding_CS"/>
</dbReference>
<dbReference type="InterPro" id="IPR042099">
    <property type="entry name" value="ANL_N_sf"/>
</dbReference>
<organism evidence="3 4">
    <name type="scientific">Luteimonas colneyensis</name>
    <dbReference type="NCBI Taxonomy" id="2762230"/>
    <lineage>
        <taxon>Bacteria</taxon>
        <taxon>Pseudomonadati</taxon>
        <taxon>Pseudomonadota</taxon>
        <taxon>Gammaproteobacteria</taxon>
        <taxon>Lysobacterales</taxon>
        <taxon>Lysobacteraceae</taxon>
        <taxon>Luteimonas</taxon>
    </lineage>
</organism>